<dbReference type="AlphaFoldDB" id="A0A5B7JBM5"/>
<reference evidence="1 2" key="1">
    <citation type="submission" date="2019-05" db="EMBL/GenBank/DDBJ databases">
        <title>Another draft genome of Portunus trituberculatus and its Hox gene families provides insights of decapod evolution.</title>
        <authorList>
            <person name="Jeong J.-H."/>
            <person name="Song I."/>
            <person name="Kim S."/>
            <person name="Choi T."/>
            <person name="Kim D."/>
            <person name="Ryu S."/>
            <person name="Kim W."/>
        </authorList>
    </citation>
    <scope>NUCLEOTIDE SEQUENCE [LARGE SCALE GENOMIC DNA]</scope>
    <source>
        <tissue evidence="1">Muscle</tissue>
    </source>
</reference>
<comment type="caution">
    <text evidence="1">The sequence shown here is derived from an EMBL/GenBank/DDBJ whole genome shotgun (WGS) entry which is preliminary data.</text>
</comment>
<keyword evidence="2" id="KW-1185">Reference proteome</keyword>
<accession>A0A5B7JBM5</accession>
<evidence type="ECO:0000313" key="1">
    <source>
        <dbReference type="EMBL" id="MPC93622.1"/>
    </source>
</evidence>
<protein>
    <submittedName>
        <fullName evidence="1">Uncharacterized protein</fullName>
    </submittedName>
</protein>
<organism evidence="1 2">
    <name type="scientific">Portunus trituberculatus</name>
    <name type="common">Swimming crab</name>
    <name type="synonym">Neptunus trituberculatus</name>
    <dbReference type="NCBI Taxonomy" id="210409"/>
    <lineage>
        <taxon>Eukaryota</taxon>
        <taxon>Metazoa</taxon>
        <taxon>Ecdysozoa</taxon>
        <taxon>Arthropoda</taxon>
        <taxon>Crustacea</taxon>
        <taxon>Multicrustacea</taxon>
        <taxon>Malacostraca</taxon>
        <taxon>Eumalacostraca</taxon>
        <taxon>Eucarida</taxon>
        <taxon>Decapoda</taxon>
        <taxon>Pleocyemata</taxon>
        <taxon>Brachyura</taxon>
        <taxon>Eubrachyura</taxon>
        <taxon>Portunoidea</taxon>
        <taxon>Portunidae</taxon>
        <taxon>Portuninae</taxon>
        <taxon>Portunus</taxon>
    </lineage>
</organism>
<dbReference type="Proteomes" id="UP000324222">
    <property type="component" value="Unassembled WGS sequence"/>
</dbReference>
<sequence>MLSVMHISDLRNPRKTLCNKIEQCGIDYCVSYNHALIIETTLANAVVENTKPFQGLYVPPLLKKGTFVLLLLTTLTC</sequence>
<evidence type="ECO:0000313" key="2">
    <source>
        <dbReference type="Proteomes" id="UP000324222"/>
    </source>
</evidence>
<dbReference type="EMBL" id="VSRR010095511">
    <property type="protein sequence ID" value="MPC93622.1"/>
    <property type="molecule type" value="Genomic_DNA"/>
</dbReference>
<proteinExistence type="predicted"/>
<name>A0A5B7JBM5_PORTR</name>
<gene>
    <name evidence="1" type="ORF">E2C01_088756</name>
</gene>